<dbReference type="GO" id="GO:0004805">
    <property type="term" value="F:trehalose-phosphatase activity"/>
    <property type="evidence" value="ECO:0007669"/>
    <property type="project" value="UniProtKB-EC"/>
</dbReference>
<evidence type="ECO:0000256" key="2">
    <source>
        <dbReference type="ARBA" id="ARBA00008770"/>
    </source>
</evidence>
<dbReference type="GO" id="GO:0005992">
    <property type="term" value="P:trehalose biosynthetic process"/>
    <property type="evidence" value="ECO:0007669"/>
    <property type="project" value="UniProtKB-UniPathway"/>
</dbReference>
<gene>
    <name evidence="5" type="primary">otsB</name>
    <name evidence="5" type="ORF">EVJ48_07240</name>
</gene>
<dbReference type="Proteomes" id="UP000322454">
    <property type="component" value="Unassembled WGS sequence"/>
</dbReference>
<dbReference type="InterPro" id="IPR036412">
    <property type="entry name" value="HAD-like_sf"/>
</dbReference>
<keyword evidence="4" id="KW-0479">Metal-binding</keyword>
<comment type="similarity">
    <text evidence="2 4">Belongs to the trehalose phosphatase family.</text>
</comment>
<dbReference type="Pfam" id="PF02358">
    <property type="entry name" value="Trehalose_PPase"/>
    <property type="match status" value="1"/>
</dbReference>
<dbReference type="AlphaFoldDB" id="A0A520XAS4"/>
<dbReference type="InterPro" id="IPR044651">
    <property type="entry name" value="OTSB-like"/>
</dbReference>
<comment type="cofactor">
    <cofactor evidence="4">
        <name>Mg(2+)</name>
        <dbReference type="ChEBI" id="CHEBI:18420"/>
    </cofactor>
</comment>
<dbReference type="GO" id="GO:0046872">
    <property type="term" value="F:metal ion binding"/>
    <property type="evidence" value="ECO:0007669"/>
    <property type="project" value="UniProtKB-KW"/>
</dbReference>
<dbReference type="Gene3D" id="3.30.70.1020">
    <property type="entry name" value="Trehalose-6-phosphate phosphatase related protein, domain 2"/>
    <property type="match status" value="1"/>
</dbReference>
<dbReference type="PANTHER" id="PTHR43768:SF3">
    <property type="entry name" value="TREHALOSE 6-PHOSPHATE PHOSPHATASE"/>
    <property type="match status" value="1"/>
</dbReference>
<dbReference type="SUPFAM" id="SSF56784">
    <property type="entry name" value="HAD-like"/>
    <property type="match status" value="1"/>
</dbReference>
<keyword evidence="4" id="KW-0460">Magnesium</keyword>
<comment type="pathway">
    <text evidence="1 4">Glycan biosynthesis; trehalose biosynthesis.</text>
</comment>
<protein>
    <recommendedName>
        <fullName evidence="4">Trehalose 6-phosphate phosphatase</fullName>
        <ecNumber evidence="4">3.1.3.12</ecNumber>
    </recommendedName>
</protein>
<dbReference type="NCBIfam" id="TIGR01484">
    <property type="entry name" value="HAD-SF-IIB"/>
    <property type="match status" value="1"/>
</dbReference>
<dbReference type="InterPro" id="IPR003337">
    <property type="entry name" value="Trehalose_PPase"/>
</dbReference>
<dbReference type="EMBL" id="SHMQ01000020">
    <property type="protein sequence ID" value="RZV38337.1"/>
    <property type="molecule type" value="Genomic_DNA"/>
</dbReference>
<dbReference type="EC" id="3.1.3.12" evidence="4"/>
<name>A0A520XAS4_9DELT</name>
<comment type="function">
    <text evidence="4">Removes the phosphate from trehalose 6-phosphate to produce free trehalose.</text>
</comment>
<comment type="caution">
    <text evidence="5">The sequence shown here is derived from an EMBL/GenBank/DDBJ whole genome shotgun (WGS) entry which is preliminary data.</text>
</comment>
<organism evidence="5 6">
    <name type="scientific">Candidatus Acidulodesulfobacterium acidiphilum</name>
    <dbReference type="NCBI Taxonomy" id="2597224"/>
    <lineage>
        <taxon>Bacteria</taxon>
        <taxon>Deltaproteobacteria</taxon>
        <taxon>Candidatus Acidulodesulfobacterales</taxon>
        <taxon>Candidatus Acidulodesulfobacterium</taxon>
    </lineage>
</organism>
<dbReference type="NCBIfam" id="TIGR00685">
    <property type="entry name" value="T6PP"/>
    <property type="match status" value="1"/>
</dbReference>
<evidence type="ECO:0000256" key="3">
    <source>
        <dbReference type="ARBA" id="ARBA00022801"/>
    </source>
</evidence>
<keyword evidence="3 4" id="KW-0378">Hydrolase</keyword>
<evidence type="ECO:0000313" key="5">
    <source>
        <dbReference type="EMBL" id="RZV38337.1"/>
    </source>
</evidence>
<dbReference type="PANTHER" id="PTHR43768">
    <property type="entry name" value="TREHALOSE 6-PHOSPHATE PHOSPHATASE"/>
    <property type="match status" value="1"/>
</dbReference>
<reference evidence="5 6" key="1">
    <citation type="submission" date="2019-01" db="EMBL/GenBank/DDBJ databases">
        <title>Insights into ecological role of a new deltaproteobacterial order Candidatus Sinidesulfobacterales (Sva0485) by metagenomics and metatranscriptomics.</title>
        <authorList>
            <person name="Tan S."/>
            <person name="Liu J."/>
            <person name="Fang Y."/>
            <person name="Hedlund B."/>
            <person name="Lian Z.-H."/>
            <person name="Huang L.-Y."/>
            <person name="Li J.-T."/>
            <person name="Huang L.-N."/>
            <person name="Li W.-J."/>
            <person name="Jiang H.-C."/>
            <person name="Dong H.-L."/>
            <person name="Shu W.-S."/>
        </authorList>
    </citation>
    <scope>NUCLEOTIDE SEQUENCE [LARGE SCALE GENOMIC DNA]</scope>
    <source>
        <strain evidence="5">AP4</strain>
    </source>
</reference>
<sequence length="318" mass="37136">MHLNGITEFNEIKTNILNSSDNKFYHPDFIFFCLDFDGTLVRIRKSPLDVYPSLQLKKFLKNLSDIEGVKVSIITGRALNDIVNRLGILNNIIYSGNHGFEIKSYYNDLKIDFLVENTEKYIAFIKQALGYIDEFRKTKLRNLIIEDKKFSISMHYRLLNSDETKILKKYVKNLFIENIDFKKYLHITRGKKILEIRPNIEWNKGRACGYILKEFSKNIIIKSTGKVKSDYNILSINLGDDITDETMFVPDYQITNEDYYDNGFNESYNLNKNISININVKNINCVIGDKKSQAQIYLESYKNTPAFIENILSVFNKK</sequence>
<dbReference type="InterPro" id="IPR006379">
    <property type="entry name" value="HAD-SF_hydro_IIB"/>
</dbReference>
<comment type="catalytic activity">
    <reaction evidence="4">
        <text>alpha,alpha-trehalose 6-phosphate + H2O = alpha,alpha-trehalose + phosphate</text>
        <dbReference type="Rhea" id="RHEA:23420"/>
        <dbReference type="ChEBI" id="CHEBI:15377"/>
        <dbReference type="ChEBI" id="CHEBI:16551"/>
        <dbReference type="ChEBI" id="CHEBI:43474"/>
        <dbReference type="ChEBI" id="CHEBI:58429"/>
        <dbReference type="EC" id="3.1.3.12"/>
    </reaction>
</comment>
<dbReference type="UniPathway" id="UPA00299"/>
<dbReference type="InterPro" id="IPR023214">
    <property type="entry name" value="HAD_sf"/>
</dbReference>
<evidence type="ECO:0000313" key="6">
    <source>
        <dbReference type="Proteomes" id="UP000322454"/>
    </source>
</evidence>
<accession>A0A520XAS4</accession>
<proteinExistence type="inferred from homology"/>
<evidence type="ECO:0000256" key="1">
    <source>
        <dbReference type="ARBA" id="ARBA00005199"/>
    </source>
</evidence>
<dbReference type="Gene3D" id="3.40.50.1000">
    <property type="entry name" value="HAD superfamily/HAD-like"/>
    <property type="match status" value="1"/>
</dbReference>
<evidence type="ECO:0000256" key="4">
    <source>
        <dbReference type="RuleBase" id="RU361117"/>
    </source>
</evidence>